<dbReference type="Gene3D" id="1.10.10.10">
    <property type="entry name" value="Winged helix-like DNA-binding domain superfamily/Winged helix DNA-binding domain"/>
    <property type="match status" value="1"/>
</dbReference>
<dbReference type="GO" id="GO:0032993">
    <property type="term" value="C:protein-DNA complex"/>
    <property type="evidence" value="ECO:0007669"/>
    <property type="project" value="TreeGrafter"/>
</dbReference>
<evidence type="ECO:0000259" key="8">
    <source>
        <dbReference type="PROSITE" id="PS50110"/>
    </source>
</evidence>
<dbReference type="RefSeq" id="WP_025384936.1">
    <property type="nucleotide sequence ID" value="NZ_LCUA01000021.1"/>
</dbReference>
<dbReference type="PATRIC" id="fig|29423.5.peg.546"/>
<dbReference type="InterPro" id="IPR039420">
    <property type="entry name" value="WalR-like"/>
</dbReference>
<accession>A0A0W0XG08</accession>
<evidence type="ECO:0000313" key="10">
    <source>
        <dbReference type="EMBL" id="KTD43551.1"/>
    </source>
</evidence>
<protein>
    <submittedName>
        <fullName evidence="10">DNA-binding response regulator</fullName>
    </submittedName>
</protein>
<dbReference type="PROSITE" id="PS51755">
    <property type="entry name" value="OMPR_PHOB"/>
    <property type="match status" value="1"/>
</dbReference>
<feature type="domain" description="Response regulatory" evidence="8">
    <location>
        <begin position="1"/>
        <end position="116"/>
    </location>
</feature>
<dbReference type="GO" id="GO:0000976">
    <property type="term" value="F:transcription cis-regulatory region binding"/>
    <property type="evidence" value="ECO:0007669"/>
    <property type="project" value="TreeGrafter"/>
</dbReference>
<evidence type="ECO:0000256" key="1">
    <source>
        <dbReference type="ARBA" id="ARBA00022553"/>
    </source>
</evidence>
<feature type="domain" description="OmpR/PhoB-type" evidence="9">
    <location>
        <begin position="130"/>
        <end position="229"/>
    </location>
</feature>
<dbReference type="InterPro" id="IPR001789">
    <property type="entry name" value="Sig_transdc_resp-reg_receiver"/>
</dbReference>
<dbReference type="PROSITE" id="PS50110">
    <property type="entry name" value="RESPONSE_REGULATORY"/>
    <property type="match status" value="1"/>
</dbReference>
<dbReference type="EMBL" id="LNYP01000007">
    <property type="protein sequence ID" value="KTD43551.1"/>
    <property type="molecule type" value="Genomic_DNA"/>
</dbReference>
<dbReference type="InterPro" id="IPR036388">
    <property type="entry name" value="WH-like_DNA-bd_sf"/>
</dbReference>
<dbReference type="Pfam" id="PF00486">
    <property type="entry name" value="Trans_reg_C"/>
    <property type="match status" value="1"/>
</dbReference>
<dbReference type="Proteomes" id="UP000054858">
    <property type="component" value="Unassembled WGS sequence"/>
</dbReference>
<dbReference type="AlphaFoldDB" id="A0A0W0XG08"/>
<keyword evidence="3" id="KW-0805">Transcription regulation</keyword>
<dbReference type="Gene3D" id="6.10.250.690">
    <property type="match status" value="1"/>
</dbReference>
<reference evidence="10 11" key="1">
    <citation type="submission" date="2015-11" db="EMBL/GenBank/DDBJ databases">
        <title>Genomic analysis of 38 Legionella species identifies large and diverse effector repertoires.</title>
        <authorList>
            <person name="Burstein D."/>
            <person name="Amaro F."/>
            <person name="Zusman T."/>
            <person name="Lifshitz Z."/>
            <person name="Cohen O."/>
            <person name="Gilbert J.A."/>
            <person name="Pupko T."/>
            <person name="Shuman H.A."/>
            <person name="Segal G."/>
        </authorList>
    </citation>
    <scope>NUCLEOTIDE SEQUENCE [LARGE SCALE GENOMIC DNA]</scope>
    <source>
        <strain evidence="10 11">Oak Ridge-10</strain>
    </source>
</reference>
<proteinExistence type="predicted"/>
<evidence type="ECO:0000256" key="3">
    <source>
        <dbReference type="ARBA" id="ARBA00023015"/>
    </source>
</evidence>
<keyword evidence="2" id="KW-0902">Two-component regulatory system</keyword>
<dbReference type="PANTHER" id="PTHR48111">
    <property type="entry name" value="REGULATOR OF RPOS"/>
    <property type="match status" value="1"/>
</dbReference>
<gene>
    <name evidence="10" type="ORF">Loak_0527</name>
</gene>
<dbReference type="SUPFAM" id="SSF46894">
    <property type="entry name" value="C-terminal effector domain of the bipartite response regulators"/>
    <property type="match status" value="1"/>
</dbReference>
<dbReference type="PANTHER" id="PTHR48111:SF1">
    <property type="entry name" value="TWO-COMPONENT RESPONSE REGULATOR ORR33"/>
    <property type="match status" value="1"/>
</dbReference>
<dbReference type="SUPFAM" id="SSF52172">
    <property type="entry name" value="CheY-like"/>
    <property type="match status" value="1"/>
</dbReference>
<organism evidence="10 11">
    <name type="scientific">Legionella oakridgensis</name>
    <dbReference type="NCBI Taxonomy" id="29423"/>
    <lineage>
        <taxon>Bacteria</taxon>
        <taxon>Pseudomonadati</taxon>
        <taxon>Pseudomonadota</taxon>
        <taxon>Gammaproteobacteria</taxon>
        <taxon>Legionellales</taxon>
        <taxon>Legionellaceae</taxon>
        <taxon>Legionella</taxon>
    </lineage>
</organism>
<evidence type="ECO:0000256" key="2">
    <source>
        <dbReference type="ARBA" id="ARBA00023012"/>
    </source>
</evidence>
<evidence type="ECO:0000256" key="7">
    <source>
        <dbReference type="PROSITE-ProRule" id="PRU01091"/>
    </source>
</evidence>
<dbReference type="InterPro" id="IPR011006">
    <property type="entry name" value="CheY-like_superfamily"/>
</dbReference>
<evidence type="ECO:0000256" key="6">
    <source>
        <dbReference type="PROSITE-ProRule" id="PRU00169"/>
    </source>
</evidence>
<keyword evidence="1" id="KW-0597">Phosphoprotein</keyword>
<evidence type="ECO:0000259" key="9">
    <source>
        <dbReference type="PROSITE" id="PS51755"/>
    </source>
</evidence>
<evidence type="ECO:0000313" key="11">
    <source>
        <dbReference type="Proteomes" id="UP000054858"/>
    </source>
</evidence>
<dbReference type="GO" id="GO:0006355">
    <property type="term" value="P:regulation of DNA-templated transcription"/>
    <property type="evidence" value="ECO:0007669"/>
    <property type="project" value="InterPro"/>
</dbReference>
<evidence type="ECO:0000256" key="4">
    <source>
        <dbReference type="ARBA" id="ARBA00023125"/>
    </source>
</evidence>
<dbReference type="GO" id="GO:0005829">
    <property type="term" value="C:cytosol"/>
    <property type="evidence" value="ECO:0007669"/>
    <property type="project" value="TreeGrafter"/>
</dbReference>
<keyword evidence="4 7" id="KW-0238">DNA-binding</keyword>
<comment type="caution">
    <text evidence="10">The sequence shown here is derived from an EMBL/GenBank/DDBJ whole genome shotgun (WGS) entry which is preliminary data.</text>
</comment>
<dbReference type="InterPro" id="IPR001867">
    <property type="entry name" value="OmpR/PhoB-type_DNA-bd"/>
</dbReference>
<feature type="DNA-binding region" description="OmpR/PhoB-type" evidence="7">
    <location>
        <begin position="130"/>
        <end position="229"/>
    </location>
</feature>
<keyword evidence="5" id="KW-0804">Transcription</keyword>
<dbReference type="CDD" id="cd00383">
    <property type="entry name" value="trans_reg_C"/>
    <property type="match status" value="1"/>
</dbReference>
<name>A0A0W0XG08_9GAMM</name>
<sequence length="236" mass="27392">MMTHPNYLLIVDKKPIDTKLIDYFKTFGFSIIQKTSLQHLCLNPPLPVALLIHWSLIQKNDEVINQLSHQYPTPIIIFNDSANEEICVQMLEAGADDFMTEPMLPRELHARINAISRRVKHTPPSSEAKIEVLLFGNCRIYPSARQCFKNHTELSLSNKEYDLLLAFVRHPQQVLSRKFLLQMINIDHSTRVARQLDVQISRLRQKIETNAKQPKLIKTIRYEGYFFATPVLSIKE</sequence>
<dbReference type="GO" id="GO:0000156">
    <property type="term" value="F:phosphorelay response regulator activity"/>
    <property type="evidence" value="ECO:0007669"/>
    <property type="project" value="TreeGrafter"/>
</dbReference>
<comment type="caution">
    <text evidence="6">Lacks conserved residue(s) required for the propagation of feature annotation.</text>
</comment>
<evidence type="ECO:0000256" key="5">
    <source>
        <dbReference type="ARBA" id="ARBA00023163"/>
    </source>
</evidence>
<dbReference type="SMART" id="SM00862">
    <property type="entry name" value="Trans_reg_C"/>
    <property type="match status" value="1"/>
</dbReference>
<dbReference type="InterPro" id="IPR016032">
    <property type="entry name" value="Sig_transdc_resp-reg_C-effctor"/>
</dbReference>